<dbReference type="RefSeq" id="WP_075900122.1">
    <property type="nucleotide sequence ID" value="NZ_MKZS01000001.1"/>
</dbReference>
<dbReference type="AlphaFoldDB" id="A0A1U7N2K4"/>
<feature type="compositionally biased region" description="Basic and acidic residues" evidence="1">
    <location>
        <begin position="10"/>
        <end position="22"/>
    </location>
</feature>
<evidence type="ECO:0000256" key="1">
    <source>
        <dbReference type="SAM" id="MobiDB-lite"/>
    </source>
</evidence>
<feature type="region of interest" description="Disordered" evidence="1">
    <location>
        <begin position="1"/>
        <end position="22"/>
    </location>
</feature>
<name>A0A1U7N2K4_9CYAN</name>
<sequence length="224" mass="25952">MLTGQQPVSSRDRENDLKRYRKEPQKQDVSKFVINKILRRAILKGMELNPKRRPQSISDWLKLLEPAQEMNLTDILRWVIGVIYALVLLGAVVIPLISNPSNQPNQPTQYPPSSTEWPQLEYKGLSAISKFADERDTQTLKKVIDLFEQNKNKYQGKKEFEELFSELTRRYAQNVLAISGEPGIRKGIEKLEEIQQRLDQNFDIENLPEDDIIAQEYKDVSALL</sequence>
<proteinExistence type="predicted"/>
<keyword evidence="2" id="KW-0472">Membrane</keyword>
<evidence type="ECO:0000313" key="3">
    <source>
        <dbReference type="EMBL" id="OLT60141.1"/>
    </source>
</evidence>
<feature type="transmembrane region" description="Helical" evidence="2">
    <location>
        <begin position="75"/>
        <end position="97"/>
    </location>
</feature>
<evidence type="ECO:0000313" key="4">
    <source>
        <dbReference type="Proteomes" id="UP000186657"/>
    </source>
</evidence>
<keyword evidence="2" id="KW-1133">Transmembrane helix</keyword>
<accession>A0A1U7N2K4</accession>
<reference evidence="3 4" key="1">
    <citation type="submission" date="2016-10" db="EMBL/GenBank/DDBJ databases">
        <title>Comparative genomics uncovers the prolific and rare metabolic potential of the cyanobacterial genus Moorea.</title>
        <authorList>
            <person name="Leao T."/>
            <person name="Castelao G."/>
            <person name="Korobeynikov A."/>
            <person name="Monroe E.A."/>
            <person name="Podell S."/>
            <person name="Glukhov E."/>
            <person name="Allen E."/>
            <person name="Gerwick W.H."/>
            <person name="Gerwick L."/>
        </authorList>
    </citation>
    <scope>NUCLEOTIDE SEQUENCE [LARGE SCALE GENOMIC DNA]</scope>
    <source>
        <strain evidence="3 4">PNG5-198</strain>
    </source>
</reference>
<keyword evidence="4" id="KW-1185">Reference proteome</keyword>
<keyword evidence="2" id="KW-0812">Transmembrane</keyword>
<evidence type="ECO:0000256" key="2">
    <source>
        <dbReference type="SAM" id="Phobius"/>
    </source>
</evidence>
<organism evidence="3 4">
    <name type="scientific">Moorena bouillonii PNG</name>
    <dbReference type="NCBI Taxonomy" id="568701"/>
    <lineage>
        <taxon>Bacteria</taxon>
        <taxon>Bacillati</taxon>
        <taxon>Cyanobacteriota</taxon>
        <taxon>Cyanophyceae</taxon>
        <taxon>Coleofasciculales</taxon>
        <taxon>Coleofasciculaceae</taxon>
        <taxon>Moorena</taxon>
    </lineage>
</organism>
<gene>
    <name evidence="3" type="ORF">BJP37_15025</name>
</gene>
<protein>
    <submittedName>
        <fullName evidence="3">Uncharacterized protein</fullName>
    </submittedName>
</protein>
<dbReference type="Proteomes" id="UP000186657">
    <property type="component" value="Unassembled WGS sequence"/>
</dbReference>
<dbReference type="EMBL" id="MKZS01000001">
    <property type="protein sequence ID" value="OLT60141.1"/>
    <property type="molecule type" value="Genomic_DNA"/>
</dbReference>
<comment type="caution">
    <text evidence="3">The sequence shown here is derived from an EMBL/GenBank/DDBJ whole genome shotgun (WGS) entry which is preliminary data.</text>
</comment>